<dbReference type="Gene3D" id="1.20.5.1200">
    <property type="entry name" value="Alpha-tocopherol transfer"/>
    <property type="match status" value="1"/>
</dbReference>
<sequence>MLKVWTQCEENENLNDKEKKLKVRELRKLITESDSNARTDDIYLIRWLNCRNWNVDAAYRRRVKHYNFRKLHPDWYPCKKFPEYEPILKKNISFMLEDRDKNGRRVYLARANRVNLEEFSMEEKIQMDSLWFDMVCNELETIENGVSVIIDMKGVPWNTVRWFTIPQNIKISSRYAGFTPLKYVEIHILNTSPLANVIIAVSFPFLSEGLKERIHFHRANMKSLHKYVGKDCLPREYGGQKKLNFGSIYSKLYKAYNCNPSDRWFDEIEENQDVDELSKKC</sequence>
<dbReference type="SMART" id="SM00516">
    <property type="entry name" value="SEC14"/>
    <property type="match status" value="1"/>
</dbReference>
<dbReference type="Gene3D" id="3.40.525.10">
    <property type="entry name" value="CRAL-TRIO lipid binding domain"/>
    <property type="match status" value="1"/>
</dbReference>
<gene>
    <name evidence="2" type="primary">CSON005283</name>
</gene>
<dbReference type="InterPro" id="IPR036273">
    <property type="entry name" value="CRAL/TRIO_N_dom_sf"/>
</dbReference>
<organism evidence="2">
    <name type="scientific">Culicoides sonorensis</name>
    <name type="common">Biting midge</name>
    <dbReference type="NCBI Taxonomy" id="179676"/>
    <lineage>
        <taxon>Eukaryota</taxon>
        <taxon>Metazoa</taxon>
        <taxon>Ecdysozoa</taxon>
        <taxon>Arthropoda</taxon>
        <taxon>Hexapoda</taxon>
        <taxon>Insecta</taxon>
        <taxon>Pterygota</taxon>
        <taxon>Neoptera</taxon>
        <taxon>Endopterygota</taxon>
        <taxon>Diptera</taxon>
        <taxon>Nematocera</taxon>
        <taxon>Chironomoidea</taxon>
        <taxon>Ceratopogonidae</taxon>
        <taxon>Ceratopogoninae</taxon>
        <taxon>Culicoides</taxon>
        <taxon>Monoculicoides</taxon>
    </lineage>
</organism>
<dbReference type="Gene3D" id="1.10.8.20">
    <property type="entry name" value="N-terminal domain of phosphatidylinositol transfer protein sec14p"/>
    <property type="match status" value="1"/>
</dbReference>
<dbReference type="VEuPathDB" id="VectorBase:CSON005283"/>
<dbReference type="AlphaFoldDB" id="A0A336MRH9"/>
<dbReference type="CDD" id="cd00170">
    <property type="entry name" value="SEC14"/>
    <property type="match status" value="1"/>
</dbReference>
<dbReference type="SUPFAM" id="SSF46938">
    <property type="entry name" value="CRAL/TRIO N-terminal domain"/>
    <property type="match status" value="1"/>
</dbReference>
<dbReference type="Pfam" id="PF00650">
    <property type="entry name" value="CRAL_TRIO"/>
    <property type="match status" value="1"/>
</dbReference>
<accession>A0A336MRH9</accession>
<feature type="domain" description="CRAL-TRIO" evidence="1">
    <location>
        <begin position="84"/>
        <end position="245"/>
    </location>
</feature>
<dbReference type="GO" id="GO:0016020">
    <property type="term" value="C:membrane"/>
    <property type="evidence" value="ECO:0007669"/>
    <property type="project" value="TreeGrafter"/>
</dbReference>
<dbReference type="PANTHER" id="PTHR10174:SF226">
    <property type="entry name" value="CLAVESIN-1-LIKE PROTEIN"/>
    <property type="match status" value="1"/>
</dbReference>
<dbReference type="GO" id="GO:1902936">
    <property type="term" value="F:phosphatidylinositol bisphosphate binding"/>
    <property type="evidence" value="ECO:0007669"/>
    <property type="project" value="TreeGrafter"/>
</dbReference>
<dbReference type="InterPro" id="IPR001251">
    <property type="entry name" value="CRAL-TRIO_dom"/>
</dbReference>
<evidence type="ECO:0000259" key="1">
    <source>
        <dbReference type="PROSITE" id="PS50191"/>
    </source>
</evidence>
<dbReference type="SUPFAM" id="SSF52087">
    <property type="entry name" value="CRAL/TRIO domain"/>
    <property type="match status" value="1"/>
</dbReference>
<reference evidence="2" key="1">
    <citation type="submission" date="2018-07" db="EMBL/GenBank/DDBJ databases">
        <authorList>
            <person name="Quirk P.G."/>
            <person name="Krulwich T.A."/>
        </authorList>
    </citation>
    <scope>NUCLEOTIDE SEQUENCE</scope>
</reference>
<evidence type="ECO:0000313" key="2">
    <source>
        <dbReference type="EMBL" id="SSX32680.1"/>
    </source>
</evidence>
<dbReference type="InterPro" id="IPR036865">
    <property type="entry name" value="CRAL-TRIO_dom_sf"/>
</dbReference>
<dbReference type="PROSITE" id="PS50191">
    <property type="entry name" value="CRAL_TRIO"/>
    <property type="match status" value="1"/>
</dbReference>
<proteinExistence type="predicted"/>
<name>A0A336MRH9_CULSO</name>
<protein>
    <submittedName>
        <fullName evidence="2">CSON005283 protein</fullName>
    </submittedName>
</protein>
<dbReference type="EMBL" id="UFQT01002102">
    <property type="protein sequence ID" value="SSX32680.1"/>
    <property type="molecule type" value="Genomic_DNA"/>
</dbReference>
<dbReference type="PRINTS" id="PR00180">
    <property type="entry name" value="CRETINALDHBP"/>
</dbReference>
<dbReference type="OMA" id="ANALPMV"/>
<dbReference type="PANTHER" id="PTHR10174">
    <property type="entry name" value="ALPHA-TOCOPHEROL TRANSFER PROTEIN-RELATED"/>
    <property type="match status" value="1"/>
</dbReference>